<protein>
    <submittedName>
        <fullName evidence="2">Uncharacterized protein</fullName>
    </submittedName>
</protein>
<dbReference type="EMBL" id="BDQX01000291">
    <property type="protein sequence ID" value="GBG10191.1"/>
    <property type="molecule type" value="Genomic_DNA"/>
</dbReference>
<dbReference type="Proteomes" id="UP000245202">
    <property type="component" value="Unassembled WGS sequence"/>
</dbReference>
<name>A0A2R5F2T3_9BACL</name>
<sequence>MSEMPLWIAWLRDNWLSIMLCAGVIIAVIYVIANRKLLFFKE</sequence>
<organism evidence="2 3">
    <name type="scientific">Paenibacillus agaridevorans</name>
    <dbReference type="NCBI Taxonomy" id="171404"/>
    <lineage>
        <taxon>Bacteria</taxon>
        <taxon>Bacillati</taxon>
        <taxon>Bacillota</taxon>
        <taxon>Bacilli</taxon>
        <taxon>Bacillales</taxon>
        <taxon>Paenibacillaceae</taxon>
        <taxon>Paenibacillus</taxon>
    </lineage>
</organism>
<proteinExistence type="predicted"/>
<keyword evidence="1" id="KW-0812">Transmembrane</keyword>
<reference evidence="2 3" key="1">
    <citation type="submission" date="2017-08" db="EMBL/GenBank/DDBJ databases">
        <title>Substantial Increase in Enzyme Production by Combined Drug-Resistance Mutations in Paenibacillus agaridevorans.</title>
        <authorList>
            <person name="Tanaka Y."/>
            <person name="Funane K."/>
            <person name="Hosaka T."/>
            <person name="Shiwa Y."/>
            <person name="Fujita N."/>
            <person name="Miyazaki T."/>
            <person name="Yoshikawa H."/>
            <person name="Murakami K."/>
            <person name="Kasahara K."/>
            <person name="Inaoka T."/>
            <person name="Hiraga Y."/>
            <person name="Ochi K."/>
        </authorList>
    </citation>
    <scope>NUCLEOTIDE SEQUENCE [LARGE SCALE GENOMIC DNA]</scope>
    <source>
        <strain evidence="2 3">T-3040</strain>
    </source>
</reference>
<accession>A0A2R5F2T3</accession>
<keyword evidence="1" id="KW-0472">Membrane</keyword>
<dbReference type="AlphaFoldDB" id="A0A2R5F2T3"/>
<evidence type="ECO:0000256" key="1">
    <source>
        <dbReference type="SAM" id="Phobius"/>
    </source>
</evidence>
<evidence type="ECO:0000313" key="2">
    <source>
        <dbReference type="EMBL" id="GBG10191.1"/>
    </source>
</evidence>
<feature type="transmembrane region" description="Helical" evidence="1">
    <location>
        <begin position="15"/>
        <end position="33"/>
    </location>
</feature>
<comment type="caution">
    <text evidence="2">The sequence shown here is derived from an EMBL/GenBank/DDBJ whole genome shotgun (WGS) entry which is preliminary data.</text>
</comment>
<evidence type="ECO:0000313" key="3">
    <source>
        <dbReference type="Proteomes" id="UP000245202"/>
    </source>
</evidence>
<gene>
    <name evidence="2" type="ORF">PAT3040_04909</name>
</gene>
<keyword evidence="3" id="KW-1185">Reference proteome</keyword>
<keyword evidence="1" id="KW-1133">Transmembrane helix</keyword>
<dbReference type="RefSeq" id="WP_258235136.1">
    <property type="nucleotide sequence ID" value="NZ_BDQX01000291.1"/>
</dbReference>